<evidence type="ECO:0000256" key="1">
    <source>
        <dbReference type="ARBA" id="ARBA00004370"/>
    </source>
</evidence>
<evidence type="ECO:0000256" key="6">
    <source>
        <dbReference type="SAM" id="Phobius"/>
    </source>
</evidence>
<dbReference type="InterPro" id="IPR010920">
    <property type="entry name" value="LSM_dom_sf"/>
</dbReference>
<feature type="transmembrane region" description="Helical" evidence="6">
    <location>
        <begin position="47"/>
        <end position="65"/>
    </location>
</feature>
<feature type="domain" description="Mechanosensitive ion channel MscS" evidence="7">
    <location>
        <begin position="177"/>
        <end position="243"/>
    </location>
</feature>
<dbReference type="Gene3D" id="2.30.30.60">
    <property type="match status" value="1"/>
</dbReference>
<sequence>MDLMQWTGIAISVLVATGLVAVVHWLLTHQLSKVWTLAEYLVNRCRYSAYVAAAAIGVNLSLPSVSEMEDRSLYGPITHALAIAMIIGITWLATSAAYAVTDAVLAKLADSNGDADRRARRLRTQVRLTRRVVTGVIVVIATAAVLFTFDSVRLLGAGLLTSAGVIGIVAGIAAQSTLGNLFAGLQLTFGDALRINDIIVFEGEWGRVEEVSLTHVTLRIWDERRLVVPVADFTSKPFENWTKHGTEITGTVMLQVDWEVPIEEIRREVGAFVTAHPLWDGRRWSVQATDVLEGAVQLRAVVTTADSDARWDLCCDLREHLITYIAEHFPEALPRRRTEFIGADGEAAERALRSEEGENGRAAVFSAAIGGRGRSAQAPDGPLSGGGRRQDGSDDGGDDGGGDDGGI</sequence>
<name>A0ABT4UA79_9ACTN</name>
<proteinExistence type="predicted"/>
<dbReference type="PANTHER" id="PTHR30566:SF25">
    <property type="entry name" value="INNER MEMBRANE PROTEIN"/>
    <property type="match status" value="1"/>
</dbReference>
<dbReference type="RefSeq" id="WP_270689050.1">
    <property type="nucleotide sequence ID" value="NZ_JAQFWQ010000093.1"/>
</dbReference>
<gene>
    <name evidence="8" type="ORF">O4J56_24635</name>
</gene>
<dbReference type="Gene3D" id="1.10.287.1260">
    <property type="match status" value="1"/>
</dbReference>
<accession>A0ABT4UA79</accession>
<dbReference type="Proteomes" id="UP001527866">
    <property type="component" value="Unassembled WGS sequence"/>
</dbReference>
<reference evidence="8 9" key="1">
    <citation type="submission" date="2023-01" db="EMBL/GenBank/DDBJ databases">
        <title>Draft genome sequence of Nocardiopsis sp. RSe5-2 isolated from halophytes.</title>
        <authorList>
            <person name="Duangmal K."/>
            <person name="Chantavorakit T."/>
        </authorList>
    </citation>
    <scope>NUCLEOTIDE SEQUENCE [LARGE SCALE GENOMIC DNA]</scope>
    <source>
        <strain evidence="8 9">RSe5-2</strain>
    </source>
</reference>
<feature type="transmembrane region" description="Helical" evidence="6">
    <location>
        <begin position="128"/>
        <end position="149"/>
    </location>
</feature>
<evidence type="ECO:0000313" key="8">
    <source>
        <dbReference type="EMBL" id="MDA2813856.1"/>
    </source>
</evidence>
<organism evidence="8 9">
    <name type="scientific">Nocardiopsis endophytica</name>
    <dbReference type="NCBI Taxonomy" id="3018445"/>
    <lineage>
        <taxon>Bacteria</taxon>
        <taxon>Bacillati</taxon>
        <taxon>Actinomycetota</taxon>
        <taxon>Actinomycetes</taxon>
        <taxon>Streptosporangiales</taxon>
        <taxon>Nocardiopsidaceae</taxon>
        <taxon>Nocardiopsis</taxon>
    </lineage>
</organism>
<evidence type="ECO:0000256" key="5">
    <source>
        <dbReference type="SAM" id="MobiDB-lite"/>
    </source>
</evidence>
<evidence type="ECO:0000256" key="2">
    <source>
        <dbReference type="ARBA" id="ARBA00022692"/>
    </source>
</evidence>
<feature type="region of interest" description="Disordered" evidence="5">
    <location>
        <begin position="365"/>
        <end position="407"/>
    </location>
</feature>
<protein>
    <submittedName>
        <fullName evidence="8">Mechanosensitive ion channel</fullName>
    </submittedName>
</protein>
<evidence type="ECO:0000256" key="4">
    <source>
        <dbReference type="ARBA" id="ARBA00023136"/>
    </source>
</evidence>
<dbReference type="SUPFAM" id="SSF50182">
    <property type="entry name" value="Sm-like ribonucleoproteins"/>
    <property type="match status" value="1"/>
</dbReference>
<dbReference type="PANTHER" id="PTHR30566">
    <property type="entry name" value="YNAI-RELATED MECHANOSENSITIVE ION CHANNEL"/>
    <property type="match status" value="1"/>
</dbReference>
<dbReference type="Pfam" id="PF00924">
    <property type="entry name" value="MS_channel_2nd"/>
    <property type="match status" value="1"/>
</dbReference>
<comment type="subcellular location">
    <subcellularLocation>
        <location evidence="1">Membrane</location>
    </subcellularLocation>
</comment>
<evidence type="ECO:0000313" key="9">
    <source>
        <dbReference type="Proteomes" id="UP001527866"/>
    </source>
</evidence>
<dbReference type="EMBL" id="JAQFWQ010000093">
    <property type="protein sequence ID" value="MDA2813856.1"/>
    <property type="molecule type" value="Genomic_DNA"/>
</dbReference>
<feature type="compositionally biased region" description="Acidic residues" evidence="5">
    <location>
        <begin position="393"/>
        <end position="407"/>
    </location>
</feature>
<keyword evidence="2 6" id="KW-0812">Transmembrane</keyword>
<keyword evidence="3 6" id="KW-1133">Transmembrane helix</keyword>
<comment type="caution">
    <text evidence="8">The sequence shown here is derived from an EMBL/GenBank/DDBJ whole genome shotgun (WGS) entry which is preliminary data.</text>
</comment>
<feature type="transmembrane region" description="Helical" evidence="6">
    <location>
        <begin position="77"/>
        <end position="100"/>
    </location>
</feature>
<evidence type="ECO:0000259" key="7">
    <source>
        <dbReference type="Pfam" id="PF00924"/>
    </source>
</evidence>
<dbReference type="InterPro" id="IPR023408">
    <property type="entry name" value="MscS_beta-dom_sf"/>
</dbReference>
<feature type="transmembrane region" description="Helical" evidence="6">
    <location>
        <begin position="155"/>
        <end position="174"/>
    </location>
</feature>
<keyword evidence="4 6" id="KW-0472">Membrane</keyword>
<evidence type="ECO:0000256" key="3">
    <source>
        <dbReference type="ARBA" id="ARBA00022989"/>
    </source>
</evidence>
<keyword evidence="9" id="KW-1185">Reference proteome</keyword>
<dbReference type="InterPro" id="IPR006685">
    <property type="entry name" value="MscS_channel_2nd"/>
</dbReference>
<feature type="transmembrane region" description="Helical" evidence="6">
    <location>
        <begin position="6"/>
        <end position="27"/>
    </location>
</feature>